<dbReference type="RefSeq" id="XP_038944819.1">
    <property type="nucleotide sequence ID" value="XM_039088891.2"/>
</dbReference>
<evidence type="ECO:0000259" key="12">
    <source>
        <dbReference type="PROSITE" id="PS50835"/>
    </source>
</evidence>
<dbReference type="GlyGen" id="A0A0G2JVP3">
    <property type="glycosylation" value="1 site"/>
</dbReference>
<dbReference type="Proteomes" id="UP000002494">
    <property type="component" value="Chromosome 11"/>
</dbReference>
<sequence>MDFSLLCVTHLLMLPLCAQESAVSEQVTELQSVPSSEDLHNLHCSAVGKPASGISIYPSQVTVHPAQEYLAQNPNATVAVTKTYNNSLKTARILSVRDLAVSMTHPVRYEEMIVPLPGNKGESSQRIKYNTFETAVLGGNVTIFCNFTSLANVEQITWQKIQGSLPHNIGTYSHKYGEKILPPYINRLQCKILEPSASFMTIQGVTFEDEACYKCLFNTFPQGSHGGQTCLNILTVSELVTELQSVSGSEDLQNLQCSAVGKPAPGISIYPSQVTVHPAQEYLAQNPNATVTVTKSYSISLKTARSLGLQNVVVSMTHPVRHEEKIVPLPRNQGGTTNSCLNWKITATIFIILFLISWIIIGALRFIHFKKKRSENTPEPSSTQTPNPLSTLVPTPPSTETDNLMRHRRQTET</sequence>
<dbReference type="Ensembl" id="ENSRNOT00000084022.4">
    <property type="protein sequence ID" value="ENSRNOP00000069566.3"/>
    <property type="gene ID" value="ENSRNOG00000053301.4"/>
</dbReference>
<dbReference type="STRING" id="10116.ENSRNOP00000069566"/>
<reference evidence="13" key="1">
    <citation type="submission" date="2024-01" db="EMBL/GenBank/DDBJ databases">
        <title>GRCr8: a new rat reference genome assembly contstructed from accurate long reads and long range scaffolding.</title>
        <authorList>
            <person name="Doris P.A."/>
            <person name="Kalbfleisch T."/>
            <person name="Li K."/>
            <person name="Howe K."/>
            <person name="Wood J."/>
        </authorList>
    </citation>
    <scope>NUCLEOTIDE SEQUENCE [LARGE SCALE GENOMIC DNA]</scope>
    <source>
        <strain evidence="13">Brown Norway</strain>
    </source>
</reference>
<dbReference type="GO" id="GO:0034113">
    <property type="term" value="P:heterotypic cell-cell adhesion"/>
    <property type="evidence" value="ECO:0000318"/>
    <property type="project" value="GO_Central"/>
</dbReference>
<dbReference type="AGR" id="RGD:1590201"/>
<gene>
    <name evidence="13 15" type="primary">Cd200l1</name>
    <name evidence="15" type="synonym">LOC685767</name>
</gene>
<evidence type="ECO:0000256" key="7">
    <source>
        <dbReference type="ARBA" id="ARBA00023180"/>
    </source>
</evidence>
<dbReference type="FunCoup" id="A0A0G2JVP3">
    <property type="interactions" value="394"/>
</dbReference>
<protein>
    <submittedName>
        <fullName evidence="13">CD200 molecule like 1</fullName>
    </submittedName>
</protein>
<name>A0A0G2JVP3_RAT</name>
<feature type="compositionally biased region" description="Low complexity" evidence="9">
    <location>
        <begin position="385"/>
        <end position="401"/>
    </location>
</feature>
<organism evidence="13 14">
    <name type="scientific">Rattus norvegicus</name>
    <name type="common">Rat</name>
    <dbReference type="NCBI Taxonomy" id="10116"/>
    <lineage>
        <taxon>Eukaryota</taxon>
        <taxon>Metazoa</taxon>
        <taxon>Chordata</taxon>
        <taxon>Craniata</taxon>
        <taxon>Vertebrata</taxon>
        <taxon>Euteleostomi</taxon>
        <taxon>Mammalia</taxon>
        <taxon>Eutheria</taxon>
        <taxon>Euarchontoglires</taxon>
        <taxon>Glires</taxon>
        <taxon>Rodentia</taxon>
        <taxon>Myomorpha</taxon>
        <taxon>Muroidea</taxon>
        <taxon>Muridae</taxon>
        <taxon>Murinae</taxon>
        <taxon>Rattus</taxon>
    </lineage>
</organism>
<dbReference type="InterPro" id="IPR033321">
    <property type="entry name" value="CD200_Ig_V_dom"/>
</dbReference>
<dbReference type="GO" id="GO:0030424">
    <property type="term" value="C:axon"/>
    <property type="evidence" value="ECO:0000318"/>
    <property type="project" value="GO_Central"/>
</dbReference>
<dbReference type="GeneTree" id="ENSGT00940000163897"/>
<dbReference type="AlphaFoldDB" id="A0A0G2JVP3"/>
<dbReference type="Bgee" id="ENSRNOG00000053301">
    <property type="expression patterns" value="Expressed in jejunum and 8 other cell types or tissues"/>
</dbReference>
<dbReference type="GO" id="GO:0043031">
    <property type="term" value="P:negative regulation of macrophage activation"/>
    <property type="evidence" value="ECO:0007669"/>
    <property type="project" value="InterPro"/>
</dbReference>
<evidence type="ECO:0000313" key="13">
    <source>
        <dbReference type="Ensembl" id="ENSRNOP00000069566.3"/>
    </source>
</evidence>
<dbReference type="PANTHER" id="PTHR46841">
    <property type="entry name" value="OX-2 MEMBRANE GLYCOPROTEIN"/>
    <property type="match status" value="1"/>
</dbReference>
<dbReference type="SMART" id="SM00406">
    <property type="entry name" value="IGv"/>
    <property type="match status" value="1"/>
</dbReference>
<dbReference type="GO" id="GO:0098632">
    <property type="term" value="F:cell-cell adhesion mediator activity"/>
    <property type="evidence" value="ECO:0000318"/>
    <property type="project" value="GO_Central"/>
</dbReference>
<proteinExistence type="predicted"/>
<evidence type="ECO:0000256" key="3">
    <source>
        <dbReference type="ARBA" id="ARBA00022729"/>
    </source>
</evidence>
<keyword evidence="14" id="KW-1185">Reference proteome</keyword>
<keyword evidence="3 11" id="KW-0732">Signal</keyword>
<dbReference type="GO" id="GO:0050776">
    <property type="term" value="P:regulation of immune response"/>
    <property type="evidence" value="ECO:0007669"/>
    <property type="project" value="InterPro"/>
</dbReference>
<feature type="domain" description="Ig-like" evidence="12">
    <location>
        <begin position="138"/>
        <end position="215"/>
    </location>
</feature>
<dbReference type="InParanoid" id="A0A0G2JVP3"/>
<dbReference type="GO" id="GO:0016020">
    <property type="term" value="C:membrane"/>
    <property type="evidence" value="ECO:0007669"/>
    <property type="project" value="UniProtKB-SubCell"/>
</dbReference>
<evidence type="ECO:0000256" key="8">
    <source>
        <dbReference type="ARBA" id="ARBA00023319"/>
    </source>
</evidence>
<dbReference type="SMR" id="A0A0G2JVP3"/>
<evidence type="ECO:0000256" key="2">
    <source>
        <dbReference type="ARBA" id="ARBA00022692"/>
    </source>
</evidence>
<keyword evidence="6" id="KW-1015">Disulfide bond</keyword>
<dbReference type="InterPro" id="IPR013106">
    <property type="entry name" value="Ig_V-set"/>
</dbReference>
<reference evidence="13" key="2">
    <citation type="submission" date="2025-08" db="UniProtKB">
        <authorList>
            <consortium name="Ensembl"/>
        </authorList>
    </citation>
    <scope>IDENTIFICATION</scope>
    <source>
        <strain evidence="13">Brown Norway</strain>
    </source>
</reference>
<dbReference type="PANTHER" id="PTHR46841:SF10">
    <property type="entry name" value="CD200 MOLECULE LIKE 1-RELATED"/>
    <property type="match status" value="1"/>
</dbReference>
<evidence type="ECO:0000313" key="14">
    <source>
        <dbReference type="Proteomes" id="UP000002494"/>
    </source>
</evidence>
<comment type="subcellular location">
    <subcellularLocation>
        <location evidence="1">Membrane</location>
        <topology evidence="1">Single-pass membrane protein</topology>
    </subcellularLocation>
</comment>
<dbReference type="CDD" id="cd05846">
    <property type="entry name" value="IgV_1_MRC-OX-2_like"/>
    <property type="match status" value="1"/>
</dbReference>
<keyword evidence="5 10" id="KW-0472">Membrane</keyword>
<accession>A0A0G2JVP3</accession>
<keyword evidence="8" id="KW-0393">Immunoglobulin domain</keyword>
<dbReference type="CTD" id="208166"/>
<dbReference type="RGD" id="1590201">
    <property type="gene designation" value="Cd200l1"/>
</dbReference>
<feature type="chain" id="PRO_5047003825" evidence="11">
    <location>
        <begin position="19"/>
        <end position="413"/>
    </location>
</feature>
<dbReference type="GeneID" id="685767"/>
<dbReference type="Gene3D" id="2.60.40.10">
    <property type="entry name" value="Immunoglobulins"/>
    <property type="match status" value="2"/>
</dbReference>
<dbReference type="GO" id="GO:0150079">
    <property type="term" value="P:negative regulation of neuroinflammatory response"/>
    <property type="evidence" value="ECO:0000318"/>
    <property type="project" value="GO_Central"/>
</dbReference>
<feature type="region of interest" description="Disordered" evidence="9">
    <location>
        <begin position="373"/>
        <end position="413"/>
    </location>
</feature>
<evidence type="ECO:0000256" key="10">
    <source>
        <dbReference type="SAM" id="Phobius"/>
    </source>
</evidence>
<evidence type="ECO:0000256" key="6">
    <source>
        <dbReference type="ARBA" id="ARBA00023157"/>
    </source>
</evidence>
<dbReference type="InterPro" id="IPR003599">
    <property type="entry name" value="Ig_sub"/>
</dbReference>
<dbReference type="InterPro" id="IPR047164">
    <property type="entry name" value="OX2G-like"/>
</dbReference>
<dbReference type="GO" id="GO:0009986">
    <property type="term" value="C:cell surface"/>
    <property type="evidence" value="ECO:0000318"/>
    <property type="project" value="GO_Central"/>
</dbReference>
<dbReference type="InterPro" id="IPR036179">
    <property type="entry name" value="Ig-like_dom_sf"/>
</dbReference>
<dbReference type="InterPro" id="IPR007110">
    <property type="entry name" value="Ig-like_dom"/>
</dbReference>
<evidence type="ECO:0000256" key="9">
    <source>
        <dbReference type="SAM" id="MobiDB-lite"/>
    </source>
</evidence>
<dbReference type="KEGG" id="rno:685767"/>
<dbReference type="PROSITE" id="PS50835">
    <property type="entry name" value="IG_LIKE"/>
    <property type="match status" value="1"/>
</dbReference>
<dbReference type="InterPro" id="IPR013783">
    <property type="entry name" value="Ig-like_fold"/>
</dbReference>
<evidence type="ECO:0000313" key="15">
    <source>
        <dbReference type="RGD" id="1590201"/>
    </source>
</evidence>
<keyword evidence="2 10" id="KW-0812">Transmembrane</keyword>
<keyword evidence="4 10" id="KW-1133">Transmembrane helix</keyword>
<evidence type="ECO:0000256" key="4">
    <source>
        <dbReference type="ARBA" id="ARBA00022989"/>
    </source>
</evidence>
<feature type="transmembrane region" description="Helical" evidence="10">
    <location>
        <begin position="345"/>
        <end position="367"/>
    </location>
</feature>
<evidence type="ECO:0000256" key="1">
    <source>
        <dbReference type="ARBA" id="ARBA00004167"/>
    </source>
</evidence>
<dbReference type="SMART" id="SM00409">
    <property type="entry name" value="IG"/>
    <property type="match status" value="1"/>
</dbReference>
<dbReference type="OMA" id="TWQKIQN"/>
<keyword evidence="7" id="KW-0325">Glycoprotein</keyword>
<evidence type="ECO:0000256" key="5">
    <source>
        <dbReference type="ARBA" id="ARBA00023136"/>
    </source>
</evidence>
<evidence type="ECO:0000256" key="11">
    <source>
        <dbReference type="SAM" id="SignalP"/>
    </source>
</evidence>
<dbReference type="GO" id="GO:0043025">
    <property type="term" value="C:neuronal cell body"/>
    <property type="evidence" value="ECO:0000318"/>
    <property type="project" value="GO_Central"/>
</dbReference>
<dbReference type="SUPFAM" id="SSF48726">
    <property type="entry name" value="Immunoglobulin"/>
    <property type="match status" value="1"/>
</dbReference>
<feature type="signal peptide" evidence="11">
    <location>
        <begin position="1"/>
        <end position="18"/>
    </location>
</feature>
<reference evidence="13" key="3">
    <citation type="submission" date="2025-09" db="UniProtKB">
        <authorList>
            <consortium name="Ensembl"/>
        </authorList>
    </citation>
    <scope>IDENTIFICATION</scope>
    <source>
        <strain evidence="13">Brown Norway</strain>
    </source>
</reference>
<dbReference type="Pfam" id="PF07686">
    <property type="entry name" value="V-set"/>
    <property type="match status" value="1"/>
</dbReference>
<dbReference type="OrthoDB" id="9422141at2759"/>